<dbReference type="CDD" id="cd00093">
    <property type="entry name" value="HTH_XRE"/>
    <property type="match status" value="1"/>
</dbReference>
<dbReference type="Gene3D" id="1.10.260.40">
    <property type="entry name" value="lambda repressor-like DNA-binding domains"/>
    <property type="match status" value="1"/>
</dbReference>
<dbReference type="InterPro" id="IPR001387">
    <property type="entry name" value="Cro/C1-type_HTH"/>
</dbReference>
<name>A0AAX0B3I2_CLOBE</name>
<protein>
    <submittedName>
        <fullName evidence="3">Transcriptional regulator with XRE-family HTH domain</fullName>
    </submittedName>
</protein>
<dbReference type="SUPFAM" id="SSF47413">
    <property type="entry name" value="lambda repressor-like DNA-binding domains"/>
    <property type="match status" value="1"/>
</dbReference>
<organism evidence="3 4">
    <name type="scientific">Clostridium beijerinckii</name>
    <name type="common">Clostridium MP</name>
    <dbReference type="NCBI Taxonomy" id="1520"/>
    <lineage>
        <taxon>Bacteria</taxon>
        <taxon>Bacillati</taxon>
        <taxon>Bacillota</taxon>
        <taxon>Clostridia</taxon>
        <taxon>Eubacteriales</taxon>
        <taxon>Clostridiaceae</taxon>
        <taxon>Clostridium</taxon>
    </lineage>
</organism>
<dbReference type="EMBL" id="JABSWW010000001">
    <property type="protein sequence ID" value="NRT89472.1"/>
    <property type="molecule type" value="Genomic_DNA"/>
</dbReference>
<evidence type="ECO:0000313" key="4">
    <source>
        <dbReference type="Proteomes" id="UP001193748"/>
    </source>
</evidence>
<dbReference type="PROSITE" id="PS50943">
    <property type="entry name" value="HTH_CROC1"/>
    <property type="match status" value="1"/>
</dbReference>
<evidence type="ECO:0000256" key="1">
    <source>
        <dbReference type="ARBA" id="ARBA00023125"/>
    </source>
</evidence>
<gene>
    <name evidence="3" type="ORF">B0H41_003151</name>
</gene>
<dbReference type="PANTHER" id="PTHR46558">
    <property type="entry name" value="TRACRIPTIONAL REGULATORY PROTEIN-RELATED-RELATED"/>
    <property type="match status" value="1"/>
</dbReference>
<evidence type="ECO:0000259" key="2">
    <source>
        <dbReference type="PROSITE" id="PS50943"/>
    </source>
</evidence>
<reference evidence="3" key="2">
    <citation type="journal article" date="2022" name="Nat. Biotechnol.">
        <title>Carbon-negative production of acetone and isopropanol by gas fermentation at industrial pilot scale.</title>
        <authorList>
            <person name="Liew F.E."/>
            <person name="Nogle R."/>
            <person name="Abdalla T."/>
            <person name="Rasor B.J."/>
            <person name="Canter C."/>
            <person name="Jensen R.O."/>
            <person name="Wang L."/>
            <person name="Strutz J."/>
            <person name="Chirania P."/>
            <person name="De Tissera S."/>
            <person name="Mueller A.P."/>
            <person name="Ruan Z."/>
            <person name="Gao A."/>
            <person name="Tran L."/>
            <person name="Engle N.L."/>
            <person name="Bromley J.C."/>
            <person name="Daniell J."/>
            <person name="Conrado R."/>
            <person name="Tschaplinski T.J."/>
            <person name="Giannone R.J."/>
            <person name="Hettich R.L."/>
            <person name="Karim A.S."/>
            <person name="Simpson S.D."/>
            <person name="Brown S.D."/>
            <person name="Leang C."/>
            <person name="Jewett M.C."/>
            <person name="Kopke M."/>
        </authorList>
    </citation>
    <scope>NUCLEOTIDE SEQUENCE</scope>
    <source>
        <strain evidence="3">DJ080</strain>
    </source>
</reference>
<comment type="caution">
    <text evidence="3">The sequence shown here is derived from an EMBL/GenBank/DDBJ whole genome shotgun (WGS) entry which is preliminary data.</text>
</comment>
<dbReference type="GO" id="GO:0003677">
    <property type="term" value="F:DNA binding"/>
    <property type="evidence" value="ECO:0007669"/>
    <property type="project" value="UniProtKB-KW"/>
</dbReference>
<dbReference type="Pfam" id="PF01381">
    <property type="entry name" value="HTH_3"/>
    <property type="match status" value="1"/>
</dbReference>
<dbReference type="SMART" id="SM00530">
    <property type="entry name" value="HTH_XRE"/>
    <property type="match status" value="1"/>
</dbReference>
<sequence length="109" mass="12669">MNRLKELRIEKNLSQNQLAELFNISQQAVSHYEKGVRGIDSSLIKTLAKFFDVSTDYLLGISDVRNYTEDSNITIALNSDTDYDDLPKEAKDEINNFIEYIKQKYKDKK</sequence>
<dbReference type="RefSeq" id="WP_173711224.1">
    <property type="nucleotide sequence ID" value="NZ_JABSWW010000001.1"/>
</dbReference>
<dbReference type="InterPro" id="IPR010982">
    <property type="entry name" value="Lambda_DNA-bd_dom_sf"/>
</dbReference>
<evidence type="ECO:0000313" key="3">
    <source>
        <dbReference type="EMBL" id="NRT89472.1"/>
    </source>
</evidence>
<dbReference type="PANTHER" id="PTHR46558:SF11">
    <property type="entry name" value="HTH-TYPE TRANSCRIPTIONAL REGULATOR XRE"/>
    <property type="match status" value="1"/>
</dbReference>
<dbReference type="Proteomes" id="UP001193748">
    <property type="component" value="Unassembled WGS sequence"/>
</dbReference>
<reference evidence="3" key="1">
    <citation type="submission" date="2020-05" db="EMBL/GenBank/DDBJ databases">
        <authorList>
            <person name="Brown S."/>
            <person name="Huntemann M."/>
            <person name="Clum A."/>
            <person name="Spunde A."/>
            <person name="Palaniappan K."/>
            <person name="Ritter S."/>
            <person name="Mikhailova N."/>
            <person name="Chen I.-M."/>
            <person name="Stamatis D."/>
            <person name="Reddy T."/>
            <person name="O'Malley R."/>
            <person name="Daum C."/>
            <person name="Shapiro N."/>
            <person name="Ivanova N."/>
            <person name="Kyrpides N."/>
            <person name="Woyke T."/>
        </authorList>
    </citation>
    <scope>NUCLEOTIDE SEQUENCE</scope>
    <source>
        <strain evidence="3">DJ080</strain>
    </source>
</reference>
<feature type="domain" description="HTH cro/C1-type" evidence="2">
    <location>
        <begin position="4"/>
        <end position="58"/>
    </location>
</feature>
<proteinExistence type="predicted"/>
<accession>A0AAX0B3I2</accession>
<dbReference type="AlphaFoldDB" id="A0AAX0B3I2"/>
<keyword evidence="1" id="KW-0238">DNA-binding</keyword>